<proteinExistence type="inferred from homology"/>
<keyword evidence="3 6" id="KW-0560">Oxidoreductase</keyword>
<dbReference type="PROSITE" id="PS00086">
    <property type="entry name" value="CYTOCHROME_P450"/>
    <property type="match status" value="1"/>
</dbReference>
<dbReference type="GO" id="GO:0016705">
    <property type="term" value="F:oxidoreductase activity, acting on paired donors, with incorporation or reduction of molecular oxygen"/>
    <property type="evidence" value="ECO:0007669"/>
    <property type="project" value="InterPro"/>
</dbReference>
<evidence type="ECO:0000313" key="9">
    <source>
        <dbReference type="Proteomes" id="UP000481861"/>
    </source>
</evidence>
<dbReference type="AlphaFoldDB" id="A0A7C8I0M9"/>
<keyword evidence="2 5" id="KW-0479">Metal-binding</keyword>
<evidence type="ECO:0000256" key="4">
    <source>
        <dbReference type="ARBA" id="ARBA00023004"/>
    </source>
</evidence>
<dbReference type="SUPFAM" id="SSF48264">
    <property type="entry name" value="Cytochrome P450"/>
    <property type="match status" value="1"/>
</dbReference>
<keyword evidence="7" id="KW-1133">Transmembrane helix</keyword>
<dbReference type="PANTHER" id="PTHR46300">
    <property type="entry name" value="P450, PUTATIVE (EUROFUNG)-RELATED-RELATED"/>
    <property type="match status" value="1"/>
</dbReference>
<dbReference type="GO" id="GO:0004497">
    <property type="term" value="F:monooxygenase activity"/>
    <property type="evidence" value="ECO:0007669"/>
    <property type="project" value="UniProtKB-KW"/>
</dbReference>
<comment type="caution">
    <text evidence="8">The sequence shown here is derived from an EMBL/GenBank/DDBJ whole genome shotgun (WGS) entry which is preliminary data.</text>
</comment>
<evidence type="ECO:0000256" key="2">
    <source>
        <dbReference type="ARBA" id="ARBA00022723"/>
    </source>
</evidence>
<dbReference type="CDD" id="cd11065">
    <property type="entry name" value="CYP64-like"/>
    <property type="match status" value="1"/>
</dbReference>
<gene>
    <name evidence="8" type="ORF">BDV95DRAFT_598198</name>
</gene>
<dbReference type="GO" id="GO:0005506">
    <property type="term" value="F:iron ion binding"/>
    <property type="evidence" value="ECO:0007669"/>
    <property type="project" value="InterPro"/>
</dbReference>
<sequence>MTLFNSTFTIGGLAVLFFAIVWIRAEYKSSLRTLPGPKWKYPVIGIGFALPPRPIHVFRQWAQEYGEIFRIRVGWYDWVVINSPEAFKEIFDKQSRFTSSKLPAPIGHGIVTGDMRIFTMPYGPKWRSHRSTMHRLLDPKMTLTFVPSQEFEVKQFLYQLAFDNEDQNKFFQHIRRLSFSIVMTSTYGRRVDSTEHEDLRAAAKASALLGKISRPGAFIEDEIPPLALLPEWAQPSRKKAKEYYKIVLKGKMQMWERLCDEVKRGVAPPSFGKSLYESNFRDEGLTDEDAAWIVGGLIEAGAEITAVVLQNLILYLAATPQAQARAYEEIKHVVGSGRSPRFDDLPNLPYVRATVKEILRLCPVPTWAVKHFTDGEVVYKQHRIPKGTVILANTSFIHFDPARFDEPHKFKPERFINHTRSSAEYAVASDPYERDQFTFGGGRRICPAIRLATNTLEITAVSLLWAFNIKPPVSTDAGGGQKEGIINTGDTAFEPTSFRAPKPYAVRFVPRDKSRANTVRHQWERAAAEGYQLRGLDVDLNGVVTE</sequence>
<dbReference type="Proteomes" id="UP000481861">
    <property type="component" value="Unassembled WGS sequence"/>
</dbReference>
<dbReference type="InterPro" id="IPR002401">
    <property type="entry name" value="Cyt_P450_E_grp-I"/>
</dbReference>
<comment type="similarity">
    <text evidence="1 6">Belongs to the cytochrome P450 family.</text>
</comment>
<dbReference type="Pfam" id="PF00067">
    <property type="entry name" value="p450"/>
    <property type="match status" value="1"/>
</dbReference>
<reference evidence="8 9" key="1">
    <citation type="submission" date="2020-01" db="EMBL/GenBank/DDBJ databases">
        <authorList>
            <consortium name="DOE Joint Genome Institute"/>
            <person name="Haridas S."/>
            <person name="Albert R."/>
            <person name="Binder M."/>
            <person name="Bloem J."/>
            <person name="Labutti K."/>
            <person name="Salamov A."/>
            <person name="Andreopoulos B."/>
            <person name="Baker S.E."/>
            <person name="Barry K."/>
            <person name="Bills G."/>
            <person name="Bluhm B.H."/>
            <person name="Cannon C."/>
            <person name="Castanera R."/>
            <person name="Culley D.E."/>
            <person name="Daum C."/>
            <person name="Ezra D."/>
            <person name="Gonzalez J.B."/>
            <person name="Henrissat B."/>
            <person name="Kuo A."/>
            <person name="Liang C."/>
            <person name="Lipzen A."/>
            <person name="Lutzoni F."/>
            <person name="Magnuson J."/>
            <person name="Mondo S."/>
            <person name="Nolan M."/>
            <person name="Ohm R."/>
            <person name="Pangilinan J."/>
            <person name="Park H.-J.H."/>
            <person name="Ramirez L."/>
            <person name="Alfaro M."/>
            <person name="Sun H."/>
            <person name="Tritt A."/>
            <person name="Yoshinaga Y."/>
            <person name="Zwiers L.-H.L."/>
            <person name="Turgeon B.G."/>
            <person name="Goodwin S.B."/>
            <person name="Spatafora J.W."/>
            <person name="Crous P.W."/>
            <person name="Grigoriev I.V."/>
        </authorList>
    </citation>
    <scope>NUCLEOTIDE SEQUENCE [LARGE SCALE GENOMIC DNA]</scope>
    <source>
        <strain evidence="8 9">CBS 611.86</strain>
    </source>
</reference>
<evidence type="ECO:0000256" key="1">
    <source>
        <dbReference type="ARBA" id="ARBA00010617"/>
    </source>
</evidence>
<dbReference type="InterPro" id="IPR001128">
    <property type="entry name" value="Cyt_P450"/>
</dbReference>
<keyword evidence="7" id="KW-0812">Transmembrane</keyword>
<dbReference type="PANTHER" id="PTHR46300:SF11">
    <property type="entry name" value="OXIDOREDUCTASE, PUTATIVE-RELATED"/>
    <property type="match status" value="1"/>
</dbReference>
<keyword evidence="7" id="KW-0472">Membrane</keyword>
<keyword evidence="4 5" id="KW-0408">Iron</keyword>
<keyword evidence="9" id="KW-1185">Reference proteome</keyword>
<dbReference type="Gene3D" id="1.10.630.10">
    <property type="entry name" value="Cytochrome P450"/>
    <property type="match status" value="1"/>
</dbReference>
<feature type="transmembrane region" description="Helical" evidence="7">
    <location>
        <begin position="6"/>
        <end position="23"/>
    </location>
</feature>
<protein>
    <submittedName>
        <fullName evidence="8">O-methylsterigmatocystin oxidoreductase</fullName>
    </submittedName>
</protein>
<evidence type="ECO:0000256" key="5">
    <source>
        <dbReference type="PIRSR" id="PIRSR602401-1"/>
    </source>
</evidence>
<evidence type="ECO:0000256" key="6">
    <source>
        <dbReference type="RuleBase" id="RU000461"/>
    </source>
</evidence>
<comment type="cofactor">
    <cofactor evidence="5">
        <name>heme</name>
        <dbReference type="ChEBI" id="CHEBI:30413"/>
    </cofactor>
</comment>
<dbReference type="EMBL" id="JAADJZ010000023">
    <property type="protein sequence ID" value="KAF2867549.1"/>
    <property type="molecule type" value="Genomic_DNA"/>
</dbReference>
<evidence type="ECO:0000313" key="8">
    <source>
        <dbReference type="EMBL" id="KAF2867549.1"/>
    </source>
</evidence>
<dbReference type="PRINTS" id="PR00385">
    <property type="entry name" value="P450"/>
</dbReference>
<keyword evidence="6" id="KW-0503">Monooxygenase</keyword>
<feature type="binding site" description="axial binding residue" evidence="5">
    <location>
        <position position="446"/>
    </location>
    <ligand>
        <name>heme</name>
        <dbReference type="ChEBI" id="CHEBI:30413"/>
    </ligand>
    <ligandPart>
        <name>Fe</name>
        <dbReference type="ChEBI" id="CHEBI:18248"/>
    </ligandPart>
</feature>
<evidence type="ECO:0000256" key="7">
    <source>
        <dbReference type="SAM" id="Phobius"/>
    </source>
</evidence>
<dbReference type="GO" id="GO:0020037">
    <property type="term" value="F:heme binding"/>
    <property type="evidence" value="ECO:0007669"/>
    <property type="project" value="InterPro"/>
</dbReference>
<accession>A0A7C8I0M9</accession>
<dbReference type="PRINTS" id="PR00463">
    <property type="entry name" value="EP450I"/>
</dbReference>
<dbReference type="InterPro" id="IPR036396">
    <property type="entry name" value="Cyt_P450_sf"/>
</dbReference>
<organism evidence="8 9">
    <name type="scientific">Massariosphaeria phaeospora</name>
    <dbReference type="NCBI Taxonomy" id="100035"/>
    <lineage>
        <taxon>Eukaryota</taxon>
        <taxon>Fungi</taxon>
        <taxon>Dikarya</taxon>
        <taxon>Ascomycota</taxon>
        <taxon>Pezizomycotina</taxon>
        <taxon>Dothideomycetes</taxon>
        <taxon>Pleosporomycetidae</taxon>
        <taxon>Pleosporales</taxon>
        <taxon>Pleosporales incertae sedis</taxon>
        <taxon>Massariosphaeria</taxon>
    </lineage>
</organism>
<name>A0A7C8I0M9_9PLEO</name>
<keyword evidence="5 6" id="KW-0349">Heme</keyword>
<dbReference type="InterPro" id="IPR017972">
    <property type="entry name" value="Cyt_P450_CS"/>
</dbReference>
<dbReference type="OrthoDB" id="1103324at2759"/>
<dbReference type="InterPro" id="IPR050364">
    <property type="entry name" value="Cytochrome_P450_fung"/>
</dbReference>
<evidence type="ECO:0000256" key="3">
    <source>
        <dbReference type="ARBA" id="ARBA00023002"/>
    </source>
</evidence>